<reference evidence="1" key="1">
    <citation type="submission" date="2022-08" db="EMBL/GenBank/DDBJ databases">
        <authorList>
            <person name="Kallberg Y."/>
            <person name="Tangrot J."/>
            <person name="Rosling A."/>
        </authorList>
    </citation>
    <scope>NUCLEOTIDE SEQUENCE</scope>
    <source>
        <strain evidence="1">Wild A</strain>
    </source>
</reference>
<proteinExistence type="predicted"/>
<organism evidence="1 2">
    <name type="scientific">Funneliformis geosporum</name>
    <dbReference type="NCBI Taxonomy" id="1117311"/>
    <lineage>
        <taxon>Eukaryota</taxon>
        <taxon>Fungi</taxon>
        <taxon>Fungi incertae sedis</taxon>
        <taxon>Mucoromycota</taxon>
        <taxon>Glomeromycotina</taxon>
        <taxon>Glomeromycetes</taxon>
        <taxon>Glomerales</taxon>
        <taxon>Glomeraceae</taxon>
        <taxon>Funneliformis</taxon>
    </lineage>
</organism>
<keyword evidence="2" id="KW-1185">Reference proteome</keyword>
<evidence type="ECO:0000313" key="2">
    <source>
        <dbReference type="Proteomes" id="UP001153678"/>
    </source>
</evidence>
<comment type="caution">
    <text evidence="1">The sequence shown here is derived from an EMBL/GenBank/DDBJ whole genome shotgun (WGS) entry which is preliminary data.</text>
</comment>
<gene>
    <name evidence="1" type="ORF">FWILDA_LOCUS18021</name>
</gene>
<dbReference type="EMBL" id="CAMKVN010016099">
    <property type="protein sequence ID" value="CAI2197326.1"/>
    <property type="molecule type" value="Genomic_DNA"/>
</dbReference>
<evidence type="ECO:0000313" key="1">
    <source>
        <dbReference type="EMBL" id="CAI2197326.1"/>
    </source>
</evidence>
<protein>
    <submittedName>
        <fullName evidence="1">2201_t:CDS:1</fullName>
    </submittedName>
</protein>
<feature type="non-terminal residue" evidence="1">
    <location>
        <position position="39"/>
    </location>
</feature>
<name>A0A9W4X5Y6_9GLOM</name>
<accession>A0A9W4X5Y6</accession>
<dbReference type="Proteomes" id="UP001153678">
    <property type="component" value="Unassembled WGS sequence"/>
</dbReference>
<feature type="non-terminal residue" evidence="1">
    <location>
        <position position="1"/>
    </location>
</feature>
<sequence length="39" mass="4208">EDLNIIPYVFCHGSLADKLVKAAIVVDSIILNVAAKCHN</sequence>
<dbReference type="AlphaFoldDB" id="A0A9W4X5Y6"/>